<dbReference type="EMBL" id="BQNB010018933">
    <property type="protein sequence ID" value="GJT79817.1"/>
    <property type="molecule type" value="Genomic_DNA"/>
</dbReference>
<name>A0ABQ5GVY6_9ASTR</name>
<protein>
    <submittedName>
        <fullName evidence="3">Uncharacterized protein</fullName>
    </submittedName>
</protein>
<feature type="chain" id="PRO_5046459403" evidence="2">
    <location>
        <begin position="33"/>
        <end position="112"/>
    </location>
</feature>
<evidence type="ECO:0000256" key="1">
    <source>
        <dbReference type="SAM" id="MobiDB-lite"/>
    </source>
</evidence>
<organism evidence="3 4">
    <name type="scientific">Tanacetum coccineum</name>
    <dbReference type="NCBI Taxonomy" id="301880"/>
    <lineage>
        <taxon>Eukaryota</taxon>
        <taxon>Viridiplantae</taxon>
        <taxon>Streptophyta</taxon>
        <taxon>Embryophyta</taxon>
        <taxon>Tracheophyta</taxon>
        <taxon>Spermatophyta</taxon>
        <taxon>Magnoliopsida</taxon>
        <taxon>eudicotyledons</taxon>
        <taxon>Gunneridae</taxon>
        <taxon>Pentapetalae</taxon>
        <taxon>asterids</taxon>
        <taxon>campanulids</taxon>
        <taxon>Asterales</taxon>
        <taxon>Asteraceae</taxon>
        <taxon>Asteroideae</taxon>
        <taxon>Anthemideae</taxon>
        <taxon>Anthemidinae</taxon>
        <taxon>Tanacetum</taxon>
    </lineage>
</organism>
<keyword evidence="2" id="KW-0732">Signal</keyword>
<evidence type="ECO:0000313" key="4">
    <source>
        <dbReference type="Proteomes" id="UP001151760"/>
    </source>
</evidence>
<accession>A0ABQ5GVY6</accession>
<keyword evidence="4" id="KW-1185">Reference proteome</keyword>
<sequence>MSKWNINWTRSCSDVVAFACVILSLLLEVALCKCSSTGRPLGAYNLGVATPRALVYAGLMTSGDARSWYMISGDAKSWGNGRIDGQGGQVGGQGSEVNDGVDGVPDSSTIIA</sequence>
<dbReference type="Proteomes" id="UP001151760">
    <property type="component" value="Unassembled WGS sequence"/>
</dbReference>
<reference evidence="3" key="2">
    <citation type="submission" date="2022-01" db="EMBL/GenBank/DDBJ databases">
        <authorList>
            <person name="Yamashiro T."/>
            <person name="Shiraishi A."/>
            <person name="Satake H."/>
            <person name="Nakayama K."/>
        </authorList>
    </citation>
    <scope>NUCLEOTIDE SEQUENCE</scope>
</reference>
<gene>
    <name evidence="3" type="ORF">Tco_1054159</name>
</gene>
<feature type="region of interest" description="Disordered" evidence="1">
    <location>
        <begin position="80"/>
        <end position="112"/>
    </location>
</feature>
<evidence type="ECO:0000256" key="2">
    <source>
        <dbReference type="SAM" id="SignalP"/>
    </source>
</evidence>
<comment type="caution">
    <text evidence="3">The sequence shown here is derived from an EMBL/GenBank/DDBJ whole genome shotgun (WGS) entry which is preliminary data.</text>
</comment>
<reference evidence="3" key="1">
    <citation type="journal article" date="2022" name="Int. J. Mol. Sci.">
        <title>Draft Genome of Tanacetum Coccineum: Genomic Comparison of Closely Related Tanacetum-Family Plants.</title>
        <authorList>
            <person name="Yamashiro T."/>
            <person name="Shiraishi A."/>
            <person name="Nakayama K."/>
            <person name="Satake H."/>
        </authorList>
    </citation>
    <scope>NUCLEOTIDE SEQUENCE</scope>
</reference>
<proteinExistence type="predicted"/>
<feature type="signal peptide" evidence="2">
    <location>
        <begin position="1"/>
        <end position="32"/>
    </location>
</feature>
<evidence type="ECO:0000313" key="3">
    <source>
        <dbReference type="EMBL" id="GJT79817.1"/>
    </source>
</evidence>
<feature type="compositionally biased region" description="Gly residues" evidence="1">
    <location>
        <begin position="82"/>
        <end position="94"/>
    </location>
</feature>